<dbReference type="EMBL" id="CAFBMS010000027">
    <property type="protein sequence ID" value="CAB4916319.1"/>
    <property type="molecule type" value="Genomic_DNA"/>
</dbReference>
<reference evidence="1" key="1">
    <citation type="submission" date="2020-05" db="EMBL/GenBank/DDBJ databases">
        <authorList>
            <person name="Chiriac C."/>
            <person name="Salcher M."/>
            <person name="Ghai R."/>
            <person name="Kavagutti S V."/>
        </authorList>
    </citation>
    <scope>NUCLEOTIDE SEQUENCE</scope>
</reference>
<protein>
    <submittedName>
        <fullName evidence="1">Unannotated protein</fullName>
    </submittedName>
</protein>
<gene>
    <name evidence="1" type="ORF">UFOPK3614_00612</name>
</gene>
<accession>A0A6J7HL12</accession>
<sequence>MLSTELREIYTKMADELIPNAEGMPSASEAKVPTEWIDRALEYRPDLQAGFIRALEFGKSKSPRDAIQSLNADDSEAFDCLGVLTSGAYFLNPEVKKLIGYPGQVPSPANDDIDSYSEMLAQVVERGPVFRPTVK</sequence>
<name>A0A6J7HL12_9ZZZZ</name>
<organism evidence="1">
    <name type="scientific">freshwater metagenome</name>
    <dbReference type="NCBI Taxonomy" id="449393"/>
    <lineage>
        <taxon>unclassified sequences</taxon>
        <taxon>metagenomes</taxon>
        <taxon>ecological metagenomes</taxon>
    </lineage>
</organism>
<evidence type="ECO:0000313" key="1">
    <source>
        <dbReference type="EMBL" id="CAB4916319.1"/>
    </source>
</evidence>
<proteinExistence type="predicted"/>
<dbReference type="AlphaFoldDB" id="A0A6J7HL12"/>